<reference evidence="7" key="1">
    <citation type="submission" date="2016-04" db="EMBL/GenBank/DDBJ databases">
        <title>Cephalotus genome sequencing.</title>
        <authorList>
            <person name="Fukushima K."/>
            <person name="Hasebe M."/>
            <person name="Fang X."/>
        </authorList>
    </citation>
    <scope>NUCLEOTIDE SEQUENCE [LARGE SCALE GENOMIC DNA]</scope>
    <source>
        <strain evidence="7">cv. St1</strain>
    </source>
</reference>
<dbReference type="InParanoid" id="A0A1Q3C2R7"/>
<evidence type="ECO:0000256" key="3">
    <source>
        <dbReference type="PROSITE-ProRule" id="PRU00176"/>
    </source>
</evidence>
<dbReference type="GO" id="GO:0006397">
    <property type="term" value="P:mRNA processing"/>
    <property type="evidence" value="ECO:0007669"/>
    <property type="project" value="UniProtKB-KW"/>
</dbReference>
<keyword evidence="1" id="KW-0507">mRNA processing</keyword>
<dbReference type="Gene3D" id="3.30.70.330">
    <property type="match status" value="1"/>
</dbReference>
<feature type="compositionally biased region" description="Polar residues" evidence="4">
    <location>
        <begin position="280"/>
        <end position="291"/>
    </location>
</feature>
<dbReference type="InterPro" id="IPR035979">
    <property type="entry name" value="RBD_domain_sf"/>
</dbReference>
<dbReference type="InterPro" id="IPR037045">
    <property type="entry name" value="S8pro/Inhibitor_I9_sf"/>
</dbReference>
<dbReference type="SMART" id="SM00360">
    <property type="entry name" value="RRM"/>
    <property type="match status" value="1"/>
</dbReference>
<dbReference type="OrthoDB" id="4207594at2759"/>
<dbReference type="InterPro" id="IPR054059">
    <property type="entry name" value="MORF/ORRM1/DAG-like_MORF"/>
</dbReference>
<feature type="region of interest" description="Disordered" evidence="4">
    <location>
        <begin position="272"/>
        <end position="291"/>
    </location>
</feature>
<dbReference type="Pfam" id="PF21864">
    <property type="entry name" value="MORF_dom"/>
    <property type="match status" value="2"/>
</dbReference>
<dbReference type="FunCoup" id="A0A1Q3C2R7">
    <property type="interactions" value="2075"/>
</dbReference>
<sequence length="388" mass="43353">MESLFHSAITFTITSSKTLRPFKPQNQTCCSLFSKFHIPHKPNNHLSLSLSSLISTKPTATSTSISTTTFTETDIQHHHWMVLLDSPPQGFNSKSQIIDYYVNTLERVLGSEKDAQKCIYDASFHSPFGFCCDIQEETSRELASLPGVLSVRPDLDPNSEIKDYKITDCQLSKFPYSQSERLPLFPAGNTKKWLVRMEKPSVGIVTKAQMVDFYAQILTTVLGNRKDAEMCIYHTSWQSNLGFCCEIDDECARELAGVPGVLFVQPDENIESENKDYGGNTASSPNSSKTSQATTIKTKKLFVTGLSFYTSEKTLRAAFEGFGEIVEVKIIMDKISKRSKGYAFVEYTTEEAASAALKEMNGKIINGWMIVVDVAKSSPPKYSRGWPR</sequence>
<comment type="caution">
    <text evidence="6">The sequence shown here is derived from an EMBL/GenBank/DDBJ whole genome shotgun (WGS) entry which is preliminary data.</text>
</comment>
<dbReference type="InterPro" id="IPR012677">
    <property type="entry name" value="Nucleotide-bd_a/b_plait_sf"/>
</dbReference>
<evidence type="ECO:0000256" key="1">
    <source>
        <dbReference type="ARBA" id="ARBA00022664"/>
    </source>
</evidence>
<dbReference type="Gene3D" id="3.30.70.80">
    <property type="entry name" value="Peptidase S8 propeptide/proteinase inhibitor I9"/>
    <property type="match status" value="2"/>
</dbReference>
<keyword evidence="2" id="KW-0809">Transit peptide</keyword>
<dbReference type="GO" id="GO:0016554">
    <property type="term" value="P:cytidine to uridine editing"/>
    <property type="evidence" value="ECO:0007669"/>
    <property type="project" value="InterPro"/>
</dbReference>
<feature type="domain" description="RRM" evidence="5">
    <location>
        <begin position="299"/>
        <end position="377"/>
    </location>
</feature>
<name>A0A1Q3C2R7_CEPFO</name>
<dbReference type="Pfam" id="PF00076">
    <property type="entry name" value="RRM_1"/>
    <property type="match status" value="1"/>
</dbReference>
<evidence type="ECO:0000313" key="6">
    <source>
        <dbReference type="EMBL" id="GAV74557.1"/>
    </source>
</evidence>
<evidence type="ECO:0000256" key="4">
    <source>
        <dbReference type="SAM" id="MobiDB-lite"/>
    </source>
</evidence>
<dbReference type="SUPFAM" id="SSF54928">
    <property type="entry name" value="RNA-binding domain, RBD"/>
    <property type="match status" value="1"/>
</dbReference>
<dbReference type="GO" id="GO:0005739">
    <property type="term" value="C:mitochondrion"/>
    <property type="evidence" value="ECO:0007669"/>
    <property type="project" value="TreeGrafter"/>
</dbReference>
<dbReference type="PROSITE" id="PS50102">
    <property type="entry name" value="RRM"/>
    <property type="match status" value="1"/>
</dbReference>
<dbReference type="Proteomes" id="UP000187406">
    <property type="component" value="Unassembled WGS sequence"/>
</dbReference>
<evidence type="ECO:0000256" key="2">
    <source>
        <dbReference type="ARBA" id="ARBA00022946"/>
    </source>
</evidence>
<gene>
    <name evidence="6" type="ORF">CFOL_v3_18037</name>
</gene>
<keyword evidence="7" id="KW-1185">Reference proteome</keyword>
<dbReference type="InterPro" id="IPR000504">
    <property type="entry name" value="RRM_dom"/>
</dbReference>
<dbReference type="GO" id="GO:0080156">
    <property type="term" value="P:mitochondrial mRNA modification"/>
    <property type="evidence" value="ECO:0007669"/>
    <property type="project" value="TreeGrafter"/>
</dbReference>
<keyword evidence="3" id="KW-0694">RNA-binding</keyword>
<organism evidence="6 7">
    <name type="scientific">Cephalotus follicularis</name>
    <name type="common">Albany pitcher plant</name>
    <dbReference type="NCBI Taxonomy" id="3775"/>
    <lineage>
        <taxon>Eukaryota</taxon>
        <taxon>Viridiplantae</taxon>
        <taxon>Streptophyta</taxon>
        <taxon>Embryophyta</taxon>
        <taxon>Tracheophyta</taxon>
        <taxon>Spermatophyta</taxon>
        <taxon>Magnoliopsida</taxon>
        <taxon>eudicotyledons</taxon>
        <taxon>Gunneridae</taxon>
        <taxon>Pentapetalae</taxon>
        <taxon>rosids</taxon>
        <taxon>fabids</taxon>
        <taxon>Oxalidales</taxon>
        <taxon>Cephalotaceae</taxon>
        <taxon>Cephalotus</taxon>
    </lineage>
</organism>
<accession>A0A1Q3C2R7</accession>
<dbReference type="PANTHER" id="PTHR31346:SF11">
    <property type="entry name" value="ORGANELLE RRM DOMAIN-CONTAINING PROTEIN 1, CHLOROPLASTIC"/>
    <property type="match status" value="1"/>
</dbReference>
<dbReference type="EMBL" id="BDDD01001247">
    <property type="protein sequence ID" value="GAV74557.1"/>
    <property type="molecule type" value="Genomic_DNA"/>
</dbReference>
<proteinExistence type="predicted"/>
<dbReference type="PANTHER" id="PTHR31346">
    <property type="entry name" value="MULTIPLE ORGANELLAR RNA EDITING FACTOR 2, CHLOROPLASTIC-RELATED-RELATED"/>
    <property type="match status" value="1"/>
</dbReference>
<dbReference type="InterPro" id="IPR039206">
    <property type="entry name" value="MORF/ORRM1/DAG-like"/>
</dbReference>
<evidence type="ECO:0000259" key="5">
    <source>
        <dbReference type="PROSITE" id="PS50102"/>
    </source>
</evidence>
<dbReference type="STRING" id="3775.A0A1Q3C2R7"/>
<dbReference type="AlphaFoldDB" id="A0A1Q3C2R7"/>
<protein>
    <submittedName>
        <fullName evidence="6">RRM_1 domain-containing protein</fullName>
    </submittedName>
</protein>
<dbReference type="GO" id="GO:0003723">
    <property type="term" value="F:RNA binding"/>
    <property type="evidence" value="ECO:0007669"/>
    <property type="project" value="UniProtKB-UniRule"/>
</dbReference>
<evidence type="ECO:0000313" key="7">
    <source>
        <dbReference type="Proteomes" id="UP000187406"/>
    </source>
</evidence>